<reference evidence="1 2" key="1">
    <citation type="submission" date="2016-05" db="EMBL/GenBank/DDBJ databases">
        <authorList>
            <person name="Lavstsen T."/>
            <person name="Jespersen J.S."/>
        </authorList>
    </citation>
    <scope>NUCLEOTIDE SEQUENCE [LARGE SCALE GENOMIC DNA]</scope>
    <source>
        <strain evidence="1 2">KCJ1736</strain>
    </source>
</reference>
<gene>
    <name evidence="1" type="ORF">A7J57_15080</name>
</gene>
<dbReference type="Proteomes" id="UP000077098">
    <property type="component" value="Unassembled WGS sequence"/>
</dbReference>
<evidence type="ECO:0000313" key="2">
    <source>
        <dbReference type="Proteomes" id="UP000077098"/>
    </source>
</evidence>
<accession>A0A176XGV6</accession>
<organism evidence="1 2">
    <name type="scientific">Agrobacterium tumefaciens</name>
    <dbReference type="NCBI Taxonomy" id="358"/>
    <lineage>
        <taxon>Bacteria</taxon>
        <taxon>Pseudomonadati</taxon>
        <taxon>Pseudomonadota</taxon>
        <taxon>Alphaproteobacteria</taxon>
        <taxon>Hyphomicrobiales</taxon>
        <taxon>Rhizobiaceae</taxon>
        <taxon>Rhizobium/Agrobacterium group</taxon>
        <taxon>Agrobacterium</taxon>
        <taxon>Agrobacterium tumefaciens complex</taxon>
    </lineage>
</organism>
<dbReference type="RefSeq" id="WP_063948087.1">
    <property type="nucleotide sequence ID" value="NZ_LXPS01000008.1"/>
</dbReference>
<sequence>MMEQDYENWATTVAYSIVMHEGLDLALSAQNLDRGKIRNNRERLMEAIRTSLLEARSRSGQMTVAQRG</sequence>
<evidence type="ECO:0000313" key="1">
    <source>
        <dbReference type="EMBL" id="OAE47922.1"/>
    </source>
</evidence>
<dbReference type="EMBL" id="LXPS01000008">
    <property type="protein sequence ID" value="OAE47922.1"/>
    <property type="molecule type" value="Genomic_DNA"/>
</dbReference>
<protein>
    <submittedName>
        <fullName evidence="1">Uncharacterized protein</fullName>
    </submittedName>
</protein>
<dbReference type="AlphaFoldDB" id="A0A176XGV6"/>
<proteinExistence type="predicted"/>
<name>A0A176XGV6_AGRTU</name>
<comment type="caution">
    <text evidence="1">The sequence shown here is derived from an EMBL/GenBank/DDBJ whole genome shotgun (WGS) entry which is preliminary data.</text>
</comment>